<dbReference type="CDD" id="cd11660">
    <property type="entry name" value="SANT_TRF"/>
    <property type="match status" value="1"/>
</dbReference>
<dbReference type="AlphaFoldDB" id="A0ABD3AS20"/>
<sequence length="916" mass="100990">MASKVSLPPTLPWSWVIEALSSSNQLDTSVLIDMVKNASEIADDLGKNSKEMVSLGILESLTVKGNRSIDIATPAEGQKNELDPSNHCEDVLRHILEEMSATDRNVVAPMMLNWDIQSFILHKRASLPICALQKLKDAILEGSHSVFASLKERSGLAVRTQCDDNIPVNGGNCSGIEQRLEESSRSIKFTMPNRNLSSPTPQNMVDKLQENLPDRNLLPAKKDTAATTSENLVIQTYENQTTLDDGCVPHAEDPEKYKQDANFTGGTAVENSIASPKHGLLTDTSVGVVGCIEKEGCNLEKEVQVGSSIPQRNDDGFVENLPNKNLLPAKRNRAATSAENLERETCKDRPLSDGCDPYAVAAKKLKQDAISTVDNLVEDSMVSPVHGLMTISSEGTVEHIEREGSNLEKAVQVGGMESNVCPHNGDNQHAASKRLAQSSDAFHRDHLLSPPQVPVDDTIVAELSTELHGRNNDVGKANGHSASFEQRTSNATSSDVGIIEKMSSLENPVHNFQGNFQQNSSGGGEAKDDYEHNPDYNMTSDSDEYHDERIDIASKKDAFLSSQCTYSQDSFATQAKYCVKCNKDGQLLVCSSDTCQLVVHESCLSSAASFDGNGKFYCPFCSYSQAISNYMQAKKKASFARKDLATFIGLKVERRPKKLSMRSRRAKENQLRENDDLCANNEGNMDEDCVNKISNSHCKDNVEQQHQAEPSISSSGDYPLCGEKVVDVTDTAPHMLVKGNLERQDAGQECQSPRGQVEQQIAAHSVHKSDSDCTEPDAINRKERRARAKAQTRGMKNSEIPEAALSHQPDGEPITESSEENNEKPATKYSIRSRKPMKQYSTYPAIPQLRRKPLPWTKVEEEKLKEGVQRLASDQHRSIPWKEILEFGGDVFQRGRTTVDLKDKWRNVCKGSPTSK</sequence>
<dbReference type="InterPro" id="IPR019787">
    <property type="entry name" value="Znf_PHD-finger"/>
</dbReference>
<dbReference type="SUPFAM" id="SSF46689">
    <property type="entry name" value="Homeodomain-like"/>
    <property type="match status" value="1"/>
</dbReference>
<dbReference type="InterPro" id="IPR019786">
    <property type="entry name" value="Zinc_finger_PHD-type_CS"/>
</dbReference>
<dbReference type="GO" id="GO:0008270">
    <property type="term" value="F:zinc ion binding"/>
    <property type="evidence" value="ECO:0007669"/>
    <property type="project" value="UniProtKB-KW"/>
</dbReference>
<evidence type="ECO:0000256" key="1">
    <source>
        <dbReference type="ARBA" id="ARBA00022723"/>
    </source>
</evidence>
<evidence type="ECO:0008006" key="10">
    <source>
        <dbReference type="Google" id="ProtNLM"/>
    </source>
</evidence>
<feature type="compositionally biased region" description="Polar residues" evidence="5">
    <location>
        <begin position="480"/>
        <end position="494"/>
    </location>
</feature>
<dbReference type="Gene3D" id="3.30.40.10">
    <property type="entry name" value="Zinc/RING finger domain, C3HC4 (zinc finger)"/>
    <property type="match status" value="1"/>
</dbReference>
<feature type="region of interest" description="Disordered" evidence="5">
    <location>
        <begin position="470"/>
        <end position="494"/>
    </location>
</feature>
<feature type="compositionally biased region" description="Basic and acidic residues" evidence="5">
    <location>
        <begin position="525"/>
        <end position="534"/>
    </location>
</feature>
<dbReference type="SMART" id="SM00249">
    <property type="entry name" value="PHD"/>
    <property type="match status" value="1"/>
</dbReference>
<feature type="region of interest" description="Disordered" evidence="5">
    <location>
        <begin position="701"/>
        <end position="720"/>
    </location>
</feature>
<feature type="region of interest" description="Disordered" evidence="5">
    <location>
        <begin position="512"/>
        <end position="543"/>
    </location>
</feature>
<dbReference type="EMBL" id="JBJUIK010000003">
    <property type="protein sequence ID" value="KAL3533832.1"/>
    <property type="molecule type" value="Genomic_DNA"/>
</dbReference>
<dbReference type="InterPro" id="IPR001965">
    <property type="entry name" value="Znf_PHD"/>
</dbReference>
<name>A0ABD3AS20_9GENT</name>
<dbReference type="InterPro" id="IPR001005">
    <property type="entry name" value="SANT/Myb"/>
</dbReference>
<evidence type="ECO:0000259" key="6">
    <source>
        <dbReference type="PROSITE" id="PS50016"/>
    </source>
</evidence>
<dbReference type="PROSITE" id="PS50090">
    <property type="entry name" value="MYB_LIKE"/>
    <property type="match status" value="1"/>
</dbReference>
<evidence type="ECO:0000256" key="4">
    <source>
        <dbReference type="PROSITE-ProRule" id="PRU00146"/>
    </source>
</evidence>
<evidence type="ECO:0000313" key="9">
    <source>
        <dbReference type="Proteomes" id="UP001630127"/>
    </source>
</evidence>
<keyword evidence="1" id="KW-0479">Metal-binding</keyword>
<dbReference type="PANTHER" id="PTHR47863">
    <property type="entry name" value="RING/FYVE/PHD ZINC FINGER SUPERFAMILY PROTEIN"/>
    <property type="match status" value="1"/>
</dbReference>
<dbReference type="Gene3D" id="1.10.246.220">
    <property type="match status" value="1"/>
</dbReference>
<dbReference type="PANTHER" id="PTHR47863:SF4">
    <property type="entry name" value="RING_FYVE_PHD ZINC FINGER SUPERFAMILY PROTEIN"/>
    <property type="match status" value="1"/>
</dbReference>
<feature type="domain" description="Myb-like" evidence="7">
    <location>
        <begin position="848"/>
        <end position="909"/>
    </location>
</feature>
<accession>A0ABD3AS20</accession>
<evidence type="ECO:0000256" key="2">
    <source>
        <dbReference type="ARBA" id="ARBA00022771"/>
    </source>
</evidence>
<feature type="domain" description="PHD-type" evidence="6">
    <location>
        <begin position="575"/>
        <end position="624"/>
    </location>
</feature>
<gene>
    <name evidence="8" type="ORF">ACH5RR_007353</name>
</gene>
<dbReference type="Proteomes" id="UP001630127">
    <property type="component" value="Unassembled WGS sequence"/>
</dbReference>
<proteinExistence type="predicted"/>
<organism evidence="8 9">
    <name type="scientific">Cinchona calisaya</name>
    <dbReference type="NCBI Taxonomy" id="153742"/>
    <lineage>
        <taxon>Eukaryota</taxon>
        <taxon>Viridiplantae</taxon>
        <taxon>Streptophyta</taxon>
        <taxon>Embryophyta</taxon>
        <taxon>Tracheophyta</taxon>
        <taxon>Spermatophyta</taxon>
        <taxon>Magnoliopsida</taxon>
        <taxon>eudicotyledons</taxon>
        <taxon>Gunneridae</taxon>
        <taxon>Pentapetalae</taxon>
        <taxon>asterids</taxon>
        <taxon>lamiids</taxon>
        <taxon>Gentianales</taxon>
        <taxon>Rubiaceae</taxon>
        <taxon>Cinchonoideae</taxon>
        <taxon>Cinchoneae</taxon>
        <taxon>Cinchona</taxon>
    </lineage>
</organism>
<dbReference type="InterPro" id="IPR009057">
    <property type="entry name" value="Homeodomain-like_sf"/>
</dbReference>
<dbReference type="PROSITE" id="PS50016">
    <property type="entry name" value="ZF_PHD_2"/>
    <property type="match status" value="1"/>
</dbReference>
<reference evidence="8 9" key="1">
    <citation type="submission" date="2024-11" db="EMBL/GenBank/DDBJ databases">
        <title>A near-complete genome assembly of Cinchona calisaya.</title>
        <authorList>
            <person name="Lian D.C."/>
            <person name="Zhao X.W."/>
            <person name="Wei L."/>
        </authorList>
    </citation>
    <scope>NUCLEOTIDE SEQUENCE [LARGE SCALE GENOMIC DNA]</scope>
    <source>
        <tissue evidence="8">Nenye</tissue>
    </source>
</reference>
<dbReference type="SUPFAM" id="SSF57903">
    <property type="entry name" value="FYVE/PHD zinc finger"/>
    <property type="match status" value="1"/>
</dbReference>
<keyword evidence="2 4" id="KW-0863">Zinc-finger</keyword>
<protein>
    <recommendedName>
        <fullName evidence="10">Myb-like domain-containing protein</fullName>
    </recommendedName>
</protein>
<evidence type="ECO:0000256" key="5">
    <source>
        <dbReference type="SAM" id="MobiDB-lite"/>
    </source>
</evidence>
<feature type="compositionally biased region" description="Polar residues" evidence="5">
    <location>
        <begin position="704"/>
        <end position="716"/>
    </location>
</feature>
<comment type="caution">
    <text evidence="8">The sequence shown here is derived from an EMBL/GenBank/DDBJ whole genome shotgun (WGS) entry which is preliminary data.</text>
</comment>
<dbReference type="InterPro" id="IPR013083">
    <property type="entry name" value="Znf_RING/FYVE/PHD"/>
</dbReference>
<dbReference type="SMART" id="SM00717">
    <property type="entry name" value="SANT"/>
    <property type="match status" value="1"/>
</dbReference>
<keyword evidence="9" id="KW-1185">Reference proteome</keyword>
<evidence type="ECO:0000313" key="8">
    <source>
        <dbReference type="EMBL" id="KAL3533832.1"/>
    </source>
</evidence>
<dbReference type="PROSITE" id="PS01359">
    <property type="entry name" value="ZF_PHD_1"/>
    <property type="match status" value="1"/>
</dbReference>
<keyword evidence="3" id="KW-0862">Zinc</keyword>
<dbReference type="Pfam" id="PF00249">
    <property type="entry name" value="Myb_DNA-binding"/>
    <property type="match status" value="1"/>
</dbReference>
<evidence type="ECO:0000259" key="7">
    <source>
        <dbReference type="PROSITE" id="PS50090"/>
    </source>
</evidence>
<feature type="region of interest" description="Disordered" evidence="5">
    <location>
        <begin position="764"/>
        <end position="832"/>
    </location>
</feature>
<evidence type="ECO:0000256" key="3">
    <source>
        <dbReference type="ARBA" id="ARBA00022833"/>
    </source>
</evidence>
<dbReference type="InterPro" id="IPR011011">
    <property type="entry name" value="Znf_FYVE_PHD"/>
</dbReference>